<dbReference type="NCBIfam" id="TIGR01007">
    <property type="entry name" value="eps_fam"/>
    <property type="match status" value="1"/>
</dbReference>
<feature type="domain" description="Polysaccharide chain length determinant N-terminal" evidence="11">
    <location>
        <begin position="1"/>
        <end position="91"/>
    </location>
</feature>
<dbReference type="InterPro" id="IPR050445">
    <property type="entry name" value="Bact_polysacc_biosynth/exp"/>
</dbReference>
<evidence type="ECO:0000256" key="8">
    <source>
        <dbReference type="ARBA" id="ARBA00023136"/>
    </source>
</evidence>
<gene>
    <name evidence="12" type="ORF">FEG63_16025</name>
</gene>
<evidence type="ECO:0000256" key="1">
    <source>
        <dbReference type="ARBA" id="ARBA00004651"/>
    </source>
</evidence>
<comment type="subcellular location">
    <subcellularLocation>
        <location evidence="1">Cell membrane</location>
        <topology evidence="1">Multi-pass membrane protein</topology>
    </subcellularLocation>
</comment>
<proteinExistence type="inferred from homology"/>
<dbReference type="Pfam" id="PF02706">
    <property type="entry name" value="Wzz"/>
    <property type="match status" value="1"/>
</dbReference>
<evidence type="ECO:0000313" key="12">
    <source>
        <dbReference type="EMBL" id="NTY61053.1"/>
    </source>
</evidence>
<protein>
    <submittedName>
        <fullName evidence="12">Polysaccharide biosynthesis tyrosine autokinase</fullName>
        <ecNumber evidence="12">2.7.10.2</ecNumber>
    </submittedName>
</protein>
<evidence type="ECO:0000256" key="2">
    <source>
        <dbReference type="ARBA" id="ARBA00006683"/>
    </source>
</evidence>
<dbReference type="InterPro" id="IPR003856">
    <property type="entry name" value="LPS_length_determ_N"/>
</dbReference>
<dbReference type="GO" id="GO:0004715">
    <property type="term" value="F:non-membrane spanning protein tyrosine kinase activity"/>
    <property type="evidence" value="ECO:0007669"/>
    <property type="project" value="UniProtKB-EC"/>
</dbReference>
<dbReference type="Pfam" id="PF10609">
    <property type="entry name" value="ParA"/>
    <property type="match status" value="1"/>
</dbReference>
<keyword evidence="7 10" id="KW-1133">Transmembrane helix</keyword>
<feature type="transmembrane region" description="Helical" evidence="10">
    <location>
        <begin position="175"/>
        <end position="197"/>
    </location>
</feature>
<evidence type="ECO:0000256" key="9">
    <source>
        <dbReference type="SAM" id="MobiDB-lite"/>
    </source>
</evidence>
<keyword evidence="12" id="KW-0808">Transferase</keyword>
<dbReference type="EC" id="2.7.10.2" evidence="12"/>
<keyword evidence="13" id="KW-1185">Reference proteome</keyword>
<dbReference type="Proteomes" id="UP000708347">
    <property type="component" value="Unassembled WGS sequence"/>
</dbReference>
<comment type="caution">
    <text evidence="12">The sequence shown here is derived from an EMBL/GenBank/DDBJ whole genome shotgun (WGS) entry which is preliminary data.</text>
</comment>
<evidence type="ECO:0000256" key="7">
    <source>
        <dbReference type="ARBA" id="ARBA00022989"/>
    </source>
</evidence>
<comment type="similarity">
    <text evidence="2">Belongs to the CpsC/CapA family.</text>
</comment>
<dbReference type="SUPFAM" id="SSF52540">
    <property type="entry name" value="P-loop containing nucleoside triphosphate hydrolases"/>
    <property type="match status" value="1"/>
</dbReference>
<name>A0ABX2JWU1_9MYCO</name>
<organism evidence="12 13">
    <name type="scientific">Mycolicibacterium sphagni</name>
    <dbReference type="NCBI Taxonomy" id="1786"/>
    <lineage>
        <taxon>Bacteria</taxon>
        <taxon>Bacillati</taxon>
        <taxon>Actinomycetota</taxon>
        <taxon>Actinomycetes</taxon>
        <taxon>Mycobacteriales</taxon>
        <taxon>Mycobacteriaceae</taxon>
        <taxon>Mycolicibacterium</taxon>
    </lineage>
</organism>
<dbReference type="InterPro" id="IPR005702">
    <property type="entry name" value="Wzc-like_C"/>
</dbReference>
<evidence type="ECO:0000256" key="5">
    <source>
        <dbReference type="ARBA" id="ARBA00022741"/>
    </source>
</evidence>
<dbReference type="InterPro" id="IPR027417">
    <property type="entry name" value="P-loop_NTPase"/>
</dbReference>
<feature type="region of interest" description="Disordered" evidence="9">
    <location>
        <begin position="434"/>
        <end position="455"/>
    </location>
</feature>
<keyword evidence="3" id="KW-1003">Cell membrane</keyword>
<dbReference type="PANTHER" id="PTHR32309">
    <property type="entry name" value="TYROSINE-PROTEIN KINASE"/>
    <property type="match status" value="1"/>
</dbReference>
<keyword evidence="6" id="KW-0067">ATP-binding</keyword>
<dbReference type="CDD" id="cd05387">
    <property type="entry name" value="BY-kinase"/>
    <property type="match status" value="1"/>
</dbReference>
<evidence type="ECO:0000256" key="4">
    <source>
        <dbReference type="ARBA" id="ARBA00022692"/>
    </source>
</evidence>
<evidence type="ECO:0000313" key="13">
    <source>
        <dbReference type="Proteomes" id="UP000708347"/>
    </source>
</evidence>
<evidence type="ECO:0000259" key="11">
    <source>
        <dbReference type="Pfam" id="PF02706"/>
    </source>
</evidence>
<accession>A0ABX2JWU1</accession>
<dbReference type="Gene3D" id="3.40.50.300">
    <property type="entry name" value="P-loop containing nucleotide triphosphate hydrolases"/>
    <property type="match status" value="1"/>
</dbReference>
<evidence type="ECO:0000256" key="3">
    <source>
        <dbReference type="ARBA" id="ARBA00022475"/>
    </source>
</evidence>
<sequence>MDLRSYGRTLTRRWRVMLTVFLLLGATLVGASFLIPATYKANVRIVFAPNLSSDTPMETRQIADLYVTSRMKTYAQLVTTNQVLQPVIDSLNLNTAVPDLVQQTVVTIPAGTTVIDLEVTASTARLAAATANRIANQMPWAVSDLERTPTVAESPIQVTVLQPADVPQHQSSPKMLLTFIVAIGLAFLVAVFAAVIVDNFDTRVRSRRDVTALGVPFLGGIPTVPKAKAKDLVQFTQLAPGLKAILHRIAIDVLYAADETTPTLIVTSPRVNVGKTMVAANIAGALAEAGNHVVFIDADVRGGRLAAQVGIPQTRGITDLASGRTNLDESLFQWKWDGFTVIPCGATPIDVGEMLAGERFGELVRELSGYFDVIIVDAPPITNLSEASLFTRTISNVVIVAGAANTRRVELRRAANSLRQAGAKVLGVVLTRTRKNEESAPADENGRNDEEMSDR</sequence>
<dbReference type="InterPro" id="IPR033756">
    <property type="entry name" value="YlxH/NBP35"/>
</dbReference>
<dbReference type="PANTHER" id="PTHR32309:SF13">
    <property type="entry name" value="FERRIC ENTEROBACTIN TRANSPORT PROTEIN FEPE"/>
    <property type="match status" value="1"/>
</dbReference>
<keyword evidence="5" id="KW-0547">Nucleotide-binding</keyword>
<dbReference type="EMBL" id="VBSB01000010">
    <property type="protein sequence ID" value="NTY61053.1"/>
    <property type="molecule type" value="Genomic_DNA"/>
</dbReference>
<keyword evidence="8 10" id="KW-0472">Membrane</keyword>
<evidence type="ECO:0000256" key="6">
    <source>
        <dbReference type="ARBA" id="ARBA00022840"/>
    </source>
</evidence>
<reference evidence="12 13" key="1">
    <citation type="submission" date="2019-05" db="EMBL/GenBank/DDBJ databases">
        <title>Mycolicibacterium sphagni ENV482 genome assembly.</title>
        <authorList>
            <person name="Chen W."/>
            <person name="Faulkner N.W."/>
            <person name="Hyman M.R."/>
        </authorList>
    </citation>
    <scope>NUCLEOTIDE SEQUENCE [LARGE SCALE GENOMIC DNA]</scope>
    <source>
        <strain evidence="12 13">ENV482</strain>
    </source>
</reference>
<keyword evidence="4 10" id="KW-0812">Transmembrane</keyword>
<evidence type="ECO:0000256" key="10">
    <source>
        <dbReference type="SAM" id="Phobius"/>
    </source>
</evidence>
<dbReference type="RefSeq" id="WP_174398859.1">
    <property type="nucleotide sequence ID" value="NZ_VBSB01000010.1"/>
</dbReference>